<keyword evidence="3" id="KW-1185">Reference proteome</keyword>
<evidence type="ECO:0000313" key="2">
    <source>
        <dbReference type="EMBL" id="CAG2055910.1"/>
    </source>
</evidence>
<feature type="region of interest" description="Disordered" evidence="1">
    <location>
        <begin position="279"/>
        <end position="302"/>
    </location>
</feature>
<organism evidence="2 3">
    <name type="scientific">Timema podura</name>
    <name type="common">Walking stick</name>
    <dbReference type="NCBI Taxonomy" id="61482"/>
    <lineage>
        <taxon>Eukaryota</taxon>
        <taxon>Metazoa</taxon>
        <taxon>Ecdysozoa</taxon>
        <taxon>Arthropoda</taxon>
        <taxon>Hexapoda</taxon>
        <taxon>Insecta</taxon>
        <taxon>Pterygota</taxon>
        <taxon>Neoptera</taxon>
        <taxon>Polyneoptera</taxon>
        <taxon>Phasmatodea</taxon>
        <taxon>Timematodea</taxon>
        <taxon>Timematoidea</taxon>
        <taxon>Timematidae</taxon>
        <taxon>Timema</taxon>
    </lineage>
</organism>
<gene>
    <name evidence="2" type="ORF">TPAB3V08_LOCUS2908</name>
</gene>
<proteinExistence type="predicted"/>
<feature type="compositionally biased region" description="Pro residues" evidence="1">
    <location>
        <begin position="395"/>
        <end position="407"/>
    </location>
</feature>
<evidence type="ECO:0008006" key="4">
    <source>
        <dbReference type="Google" id="ProtNLM"/>
    </source>
</evidence>
<dbReference type="PANTHER" id="PTHR15962">
    <property type="entry name" value="ACTIVITY-REGULATED CYTOSKELETON-ASSOCIATED PROTEIN"/>
    <property type="match status" value="1"/>
</dbReference>
<evidence type="ECO:0000256" key="1">
    <source>
        <dbReference type="SAM" id="MobiDB-lite"/>
    </source>
</evidence>
<protein>
    <recommendedName>
        <fullName evidence="4">Retrotransposon gag domain-containing protein</fullName>
    </recommendedName>
</protein>
<feature type="compositionally biased region" description="Basic and acidic residues" evidence="1">
    <location>
        <begin position="325"/>
        <end position="335"/>
    </location>
</feature>
<feature type="compositionally biased region" description="Basic and acidic residues" evidence="1">
    <location>
        <begin position="38"/>
        <end position="58"/>
    </location>
</feature>
<dbReference type="PANTHER" id="PTHR15962:SF0">
    <property type="entry name" value="ACTIVITY-REGULATED CYTOSKELETON-ASSOCIATED PROTEIN"/>
    <property type="match status" value="1"/>
</dbReference>
<dbReference type="InterPro" id="IPR023263">
    <property type="entry name" value="Arc"/>
</dbReference>
<feature type="region of interest" description="Disordered" evidence="1">
    <location>
        <begin position="129"/>
        <end position="153"/>
    </location>
</feature>
<evidence type="ECO:0000313" key="3">
    <source>
        <dbReference type="Proteomes" id="UP001153148"/>
    </source>
</evidence>
<reference evidence="2" key="1">
    <citation type="submission" date="2021-03" db="EMBL/GenBank/DDBJ databases">
        <authorList>
            <person name="Tran Van P."/>
        </authorList>
    </citation>
    <scope>NUCLEOTIDE SEQUENCE</scope>
</reference>
<feature type="region of interest" description="Disordered" evidence="1">
    <location>
        <begin position="325"/>
        <end position="407"/>
    </location>
</feature>
<comment type="caution">
    <text evidence="2">The sequence shown here is derived from an EMBL/GenBank/DDBJ whole genome shotgun (WGS) entry which is preliminary data.</text>
</comment>
<sequence>MSRSFTLILQAVDFDNSTLPVYLHDPNATLNTSGSETIRWRPKDTKNQQDDDDKRTEMQHPGVCPRRETTPRNMHRLSKTLPTPMPQMGRRAARPQCGALPVHHLYGGHSNTTVLPRTHLHRCPSCRRCNASTSSSPPYQLPPSPTTHQQPYHNPYITVTIPQLKDAAAKWFQIHGEYITTWEEFQKRLTSHFARPTILAALHAEFYGREQQQTEMVETFLRHKVRLSQRLTPASPLDNLIPLLIELVHPGLRPFLRAPPPQDLEELITRNIDVERDLAKSCSTTSATSRPAETPSTSSELLPPRFHFCPECHFHRDCPILGHRRQDEEKRETTGRRKNQPHLWPRDPRATTNDLQRQSSDRQDPTMGPLRDLPGNAPCPTRHRSYLQLHSSKTPPLPQAPDPDPLL</sequence>
<dbReference type="EMBL" id="CAJPIN010003084">
    <property type="protein sequence ID" value="CAG2055910.1"/>
    <property type="molecule type" value="Genomic_DNA"/>
</dbReference>
<feature type="compositionally biased region" description="Polar residues" evidence="1">
    <location>
        <begin position="281"/>
        <end position="300"/>
    </location>
</feature>
<accession>A0ABN7NS98</accession>
<dbReference type="Proteomes" id="UP001153148">
    <property type="component" value="Unassembled WGS sequence"/>
</dbReference>
<feature type="region of interest" description="Disordered" evidence="1">
    <location>
        <begin position="31"/>
        <end position="91"/>
    </location>
</feature>
<name>A0ABN7NS98_TIMPD</name>